<dbReference type="InterPro" id="IPR050329">
    <property type="entry name" value="GLI_C2H2-zinc-finger"/>
</dbReference>
<dbReference type="GO" id="GO:0008270">
    <property type="term" value="F:zinc ion binding"/>
    <property type="evidence" value="ECO:0007669"/>
    <property type="project" value="UniProtKB-KW"/>
</dbReference>
<feature type="domain" description="C2H2-type" evidence="6">
    <location>
        <begin position="10"/>
        <end position="37"/>
    </location>
</feature>
<keyword evidence="1" id="KW-0479">Metal-binding</keyword>
<dbReference type="FunFam" id="3.30.160.60:FF:000446">
    <property type="entry name" value="Zinc finger protein"/>
    <property type="match status" value="1"/>
</dbReference>
<accession>A0A3Q0JFI1</accession>
<dbReference type="GO" id="GO:0005634">
    <property type="term" value="C:nucleus"/>
    <property type="evidence" value="ECO:0007669"/>
    <property type="project" value="UniProtKB-ARBA"/>
</dbReference>
<evidence type="ECO:0000256" key="3">
    <source>
        <dbReference type="ARBA" id="ARBA00022771"/>
    </source>
</evidence>
<dbReference type="GO" id="GO:0000981">
    <property type="term" value="F:DNA-binding transcription factor activity, RNA polymerase II-specific"/>
    <property type="evidence" value="ECO:0007669"/>
    <property type="project" value="TreeGrafter"/>
</dbReference>
<feature type="domain" description="C2H2-type" evidence="6">
    <location>
        <begin position="108"/>
        <end position="135"/>
    </location>
</feature>
<dbReference type="STRING" id="121845.A0A3Q0JFI1"/>
<evidence type="ECO:0000313" key="7">
    <source>
        <dbReference type="Proteomes" id="UP000079169"/>
    </source>
</evidence>
<evidence type="ECO:0000256" key="4">
    <source>
        <dbReference type="ARBA" id="ARBA00022833"/>
    </source>
</evidence>
<evidence type="ECO:0000313" key="8">
    <source>
        <dbReference type="RefSeq" id="XP_026685783.1"/>
    </source>
</evidence>
<dbReference type="SMART" id="SM00355">
    <property type="entry name" value="ZnF_C2H2"/>
    <property type="match status" value="6"/>
</dbReference>
<proteinExistence type="predicted"/>
<keyword evidence="7" id="KW-1185">Reference proteome</keyword>
<dbReference type="PaxDb" id="121845-A0A3Q0JFI1"/>
<protein>
    <submittedName>
        <fullName evidence="8">Zinc finger protein 64 homolog, isoforms 3 and 4-like</fullName>
    </submittedName>
</protein>
<gene>
    <name evidence="8" type="primary">LOC113471099</name>
</gene>
<reference evidence="8" key="1">
    <citation type="submission" date="2025-08" db="UniProtKB">
        <authorList>
            <consortium name="RefSeq"/>
        </authorList>
    </citation>
    <scope>IDENTIFICATION</scope>
</reference>
<feature type="domain" description="C2H2-type" evidence="6">
    <location>
        <begin position="273"/>
        <end position="300"/>
    </location>
</feature>
<organism evidence="7 8">
    <name type="scientific">Diaphorina citri</name>
    <name type="common">Asian citrus psyllid</name>
    <dbReference type="NCBI Taxonomy" id="121845"/>
    <lineage>
        <taxon>Eukaryota</taxon>
        <taxon>Metazoa</taxon>
        <taxon>Ecdysozoa</taxon>
        <taxon>Arthropoda</taxon>
        <taxon>Hexapoda</taxon>
        <taxon>Insecta</taxon>
        <taxon>Pterygota</taxon>
        <taxon>Neoptera</taxon>
        <taxon>Paraneoptera</taxon>
        <taxon>Hemiptera</taxon>
        <taxon>Sternorrhyncha</taxon>
        <taxon>Psylloidea</taxon>
        <taxon>Psyllidae</taxon>
        <taxon>Diaphorininae</taxon>
        <taxon>Diaphorina</taxon>
    </lineage>
</organism>
<keyword evidence="2" id="KW-0677">Repeat</keyword>
<dbReference type="GeneID" id="113471099"/>
<dbReference type="AlphaFoldDB" id="A0A3Q0JFI1"/>
<dbReference type="PROSITE" id="PS00028">
    <property type="entry name" value="ZINC_FINGER_C2H2_1"/>
    <property type="match status" value="1"/>
</dbReference>
<dbReference type="PROSITE" id="PS50157">
    <property type="entry name" value="ZINC_FINGER_C2H2_2"/>
    <property type="match status" value="6"/>
</dbReference>
<evidence type="ECO:0000259" key="6">
    <source>
        <dbReference type="PROSITE" id="PS50157"/>
    </source>
</evidence>
<dbReference type="InterPro" id="IPR013087">
    <property type="entry name" value="Znf_C2H2_type"/>
</dbReference>
<dbReference type="GO" id="GO:0045944">
    <property type="term" value="P:positive regulation of transcription by RNA polymerase II"/>
    <property type="evidence" value="ECO:0007669"/>
    <property type="project" value="UniProtKB-ARBA"/>
</dbReference>
<dbReference type="RefSeq" id="XP_026685783.1">
    <property type="nucleotide sequence ID" value="XM_026829982.1"/>
</dbReference>
<sequence length="300" mass="34945">MQRPNINHKFMCIACDYHTYSIGNMKQHLMRHTGEKPFKCPYCSHACNKKSALKTHINVKHTYISGVIIDSCIHCNEKLSTETDYLLDHGKLCPLSDRLNENSRRKVLVCYACDYRAHDSSRMRIHIRKHNGERPFKCSYCHYCAARSEHLNRHIQIKHSGALLEPPPYALTLAHIAQYQEQVANKINKDLSYNPSFIPYPTTSNFTDFLCLACDVPLDNCNTEMLLDHCKSCEFVTRLDISYKYVCFACKHHSYNRKDMRDHIRTHTGEKPFKCTHCDYTTCRNNSLKTHVLIKHSLKT</sequence>
<dbReference type="FunFam" id="3.30.160.60:FF:000630">
    <property type="entry name" value="Zinc finger protein 180"/>
    <property type="match status" value="1"/>
</dbReference>
<feature type="domain" description="C2H2-type" evidence="6">
    <location>
        <begin position="38"/>
        <end position="62"/>
    </location>
</feature>
<evidence type="ECO:0000256" key="1">
    <source>
        <dbReference type="ARBA" id="ARBA00022723"/>
    </source>
</evidence>
<evidence type="ECO:0000256" key="5">
    <source>
        <dbReference type="PROSITE-ProRule" id="PRU00042"/>
    </source>
</evidence>
<dbReference type="PANTHER" id="PTHR19818">
    <property type="entry name" value="ZINC FINGER PROTEIN ZIC AND GLI"/>
    <property type="match status" value="1"/>
</dbReference>
<dbReference type="GO" id="GO:0000978">
    <property type="term" value="F:RNA polymerase II cis-regulatory region sequence-specific DNA binding"/>
    <property type="evidence" value="ECO:0007669"/>
    <property type="project" value="TreeGrafter"/>
</dbReference>
<dbReference type="Proteomes" id="UP000079169">
    <property type="component" value="Unplaced"/>
</dbReference>
<name>A0A3Q0JFI1_DIACI</name>
<dbReference type="Gene3D" id="3.30.160.60">
    <property type="entry name" value="Classic Zinc Finger"/>
    <property type="match status" value="4"/>
</dbReference>
<dbReference type="KEGG" id="dci:113471099"/>
<dbReference type="InterPro" id="IPR036236">
    <property type="entry name" value="Znf_C2H2_sf"/>
</dbReference>
<dbReference type="SUPFAM" id="SSF57667">
    <property type="entry name" value="beta-beta-alpha zinc fingers"/>
    <property type="match status" value="3"/>
</dbReference>
<keyword evidence="3 5" id="KW-0863">Zinc-finger</keyword>
<feature type="domain" description="C2H2-type" evidence="6">
    <location>
        <begin position="245"/>
        <end position="272"/>
    </location>
</feature>
<feature type="domain" description="C2H2-type" evidence="6">
    <location>
        <begin position="136"/>
        <end position="161"/>
    </location>
</feature>
<dbReference type="PANTHER" id="PTHR19818:SF159">
    <property type="entry name" value="C2H2-TYPE DOMAIN-CONTAINING PROTEIN"/>
    <property type="match status" value="1"/>
</dbReference>
<keyword evidence="4" id="KW-0862">Zinc</keyword>
<evidence type="ECO:0000256" key="2">
    <source>
        <dbReference type="ARBA" id="ARBA00022737"/>
    </source>
</evidence>